<dbReference type="InterPro" id="IPR013154">
    <property type="entry name" value="ADH-like_N"/>
</dbReference>
<name>A0ABW7YB95_STRCE</name>
<reference evidence="3 4" key="1">
    <citation type="submission" date="2024-10" db="EMBL/GenBank/DDBJ databases">
        <title>The Natural Products Discovery Center: Release of the First 8490 Sequenced Strains for Exploring Actinobacteria Biosynthetic Diversity.</title>
        <authorList>
            <person name="Kalkreuter E."/>
            <person name="Kautsar S.A."/>
            <person name="Yang D."/>
            <person name="Bader C.D."/>
            <person name="Teijaro C.N."/>
            <person name="Fluegel L."/>
            <person name="Davis C.M."/>
            <person name="Simpson J.R."/>
            <person name="Lauterbach L."/>
            <person name="Steele A.D."/>
            <person name="Gui C."/>
            <person name="Meng S."/>
            <person name="Li G."/>
            <person name="Viehrig K."/>
            <person name="Ye F."/>
            <person name="Su P."/>
            <person name="Kiefer A.F."/>
            <person name="Nichols A."/>
            <person name="Cepeda A.J."/>
            <person name="Yan W."/>
            <person name="Fan B."/>
            <person name="Jiang Y."/>
            <person name="Adhikari A."/>
            <person name="Zheng C.-J."/>
            <person name="Schuster L."/>
            <person name="Cowan T.M."/>
            <person name="Smanski M.J."/>
            <person name="Chevrette M.G."/>
            <person name="De Carvalho L.P.S."/>
            <person name="Shen B."/>
        </authorList>
    </citation>
    <scope>NUCLEOTIDE SEQUENCE [LARGE SCALE GENOMIC DNA]</scope>
    <source>
        <strain evidence="3 4">NPDC051599</strain>
    </source>
</reference>
<dbReference type="PROSITE" id="PS01162">
    <property type="entry name" value="QOR_ZETA_CRYSTAL"/>
    <property type="match status" value="1"/>
</dbReference>
<organism evidence="3 4">
    <name type="scientific">Streptomyces cellulosae</name>
    <dbReference type="NCBI Taxonomy" id="1968"/>
    <lineage>
        <taxon>Bacteria</taxon>
        <taxon>Bacillati</taxon>
        <taxon>Actinomycetota</taxon>
        <taxon>Actinomycetes</taxon>
        <taxon>Kitasatosporales</taxon>
        <taxon>Streptomycetaceae</taxon>
        <taxon>Streptomyces</taxon>
    </lineage>
</organism>
<dbReference type="SUPFAM" id="SSF50129">
    <property type="entry name" value="GroES-like"/>
    <property type="match status" value="1"/>
</dbReference>
<dbReference type="GO" id="GO:0016491">
    <property type="term" value="F:oxidoreductase activity"/>
    <property type="evidence" value="ECO:0007669"/>
    <property type="project" value="UniProtKB-KW"/>
</dbReference>
<accession>A0ABW7YB95</accession>
<dbReference type="Proteomes" id="UP001612415">
    <property type="component" value="Unassembled WGS sequence"/>
</dbReference>
<dbReference type="Gene3D" id="3.90.180.10">
    <property type="entry name" value="Medium-chain alcohol dehydrogenases, catalytic domain"/>
    <property type="match status" value="1"/>
</dbReference>
<dbReference type="InterPro" id="IPR002364">
    <property type="entry name" value="Quin_OxRdtase/zeta-crystal_CS"/>
</dbReference>
<dbReference type="Pfam" id="PF13602">
    <property type="entry name" value="ADH_zinc_N_2"/>
    <property type="match status" value="1"/>
</dbReference>
<dbReference type="InterPro" id="IPR011032">
    <property type="entry name" value="GroES-like_sf"/>
</dbReference>
<dbReference type="CDD" id="cd05289">
    <property type="entry name" value="MDR_like_2"/>
    <property type="match status" value="1"/>
</dbReference>
<evidence type="ECO:0000313" key="3">
    <source>
        <dbReference type="EMBL" id="MFI5678633.1"/>
    </source>
</evidence>
<dbReference type="Pfam" id="PF08240">
    <property type="entry name" value="ADH_N"/>
    <property type="match status" value="1"/>
</dbReference>
<evidence type="ECO:0000259" key="2">
    <source>
        <dbReference type="SMART" id="SM00829"/>
    </source>
</evidence>
<keyword evidence="4" id="KW-1185">Reference proteome</keyword>
<dbReference type="Gene3D" id="3.40.50.720">
    <property type="entry name" value="NAD(P)-binding Rossmann-like Domain"/>
    <property type="match status" value="1"/>
</dbReference>
<dbReference type="InterPro" id="IPR050700">
    <property type="entry name" value="YIM1/Zinc_Alcohol_DH_Fams"/>
</dbReference>
<feature type="domain" description="Enoyl reductase (ER)" evidence="2">
    <location>
        <begin position="10"/>
        <end position="331"/>
    </location>
</feature>
<dbReference type="PANTHER" id="PTHR11695:SF294">
    <property type="entry name" value="RETICULON-4-INTERACTING PROTEIN 1, MITOCHONDRIAL"/>
    <property type="match status" value="1"/>
</dbReference>
<dbReference type="SMART" id="SM00829">
    <property type="entry name" value="PKS_ER"/>
    <property type="match status" value="1"/>
</dbReference>
<dbReference type="RefSeq" id="WP_398659166.1">
    <property type="nucleotide sequence ID" value="NZ_JBITDC010000012.1"/>
</dbReference>
<dbReference type="InterPro" id="IPR020843">
    <property type="entry name" value="ER"/>
</dbReference>
<gene>
    <name evidence="3" type="ORF">ACIA8P_28885</name>
</gene>
<dbReference type="EC" id="1.-.-.-" evidence="3"/>
<evidence type="ECO:0000313" key="4">
    <source>
        <dbReference type="Proteomes" id="UP001612415"/>
    </source>
</evidence>
<dbReference type="SUPFAM" id="SSF51735">
    <property type="entry name" value="NAD(P)-binding Rossmann-fold domains"/>
    <property type="match status" value="1"/>
</dbReference>
<sequence>MKAFMVEKYGDATGMHAADIPDPQVGADDVLVRIHAASVNPLDMKIRDGSLKAILPYRLPLVLGNDLAGEVVQVGSSVTRFAVGDEVWARPDKDRIGTFAELLAIHQDDLAAKPATLTMTEAASLPLVALTAWQALVERAKVQPGQKVLIHAGAGGLGSIAVQLAKALGAHVASTASTAKVDLVKELGADEVIDYRTQDFSEVLEGYDFVLDSLGGENLAKSFGILKPGGLAISVVGPPDADVARELGLNWVMRAGTTVLSAKTRRSAKKLGVTYSFLFMKASGDQLRELASLVDTGKIRPIVDRVFPFDETLQAMEYVEKGRAKAGKVVVSMT</sequence>
<comment type="caution">
    <text evidence="3">The sequence shown here is derived from an EMBL/GenBank/DDBJ whole genome shotgun (WGS) entry which is preliminary data.</text>
</comment>
<evidence type="ECO:0000256" key="1">
    <source>
        <dbReference type="ARBA" id="ARBA00023002"/>
    </source>
</evidence>
<dbReference type="EMBL" id="JBITDC010000012">
    <property type="protein sequence ID" value="MFI5678633.1"/>
    <property type="molecule type" value="Genomic_DNA"/>
</dbReference>
<dbReference type="PANTHER" id="PTHR11695">
    <property type="entry name" value="ALCOHOL DEHYDROGENASE RELATED"/>
    <property type="match status" value="1"/>
</dbReference>
<dbReference type="InterPro" id="IPR036291">
    <property type="entry name" value="NAD(P)-bd_dom_sf"/>
</dbReference>
<proteinExistence type="predicted"/>
<keyword evidence="1 3" id="KW-0560">Oxidoreductase</keyword>
<protein>
    <submittedName>
        <fullName evidence="3">NADP-dependent oxidoreductase</fullName>
        <ecNumber evidence="3">1.-.-.-</ecNumber>
    </submittedName>
</protein>